<dbReference type="InterPro" id="IPR025948">
    <property type="entry name" value="HTH-like_dom"/>
</dbReference>
<comment type="caution">
    <text evidence="4">The sequence shown here is derived from an EMBL/GenBank/DDBJ whole genome shotgun (WGS) entry which is preliminary data.</text>
</comment>
<dbReference type="Gene3D" id="3.30.420.10">
    <property type="entry name" value="Ribonuclease H-like superfamily/Ribonuclease H"/>
    <property type="match status" value="1"/>
</dbReference>
<evidence type="ECO:0000313" key="4">
    <source>
        <dbReference type="EMBL" id="CAI3971709.1"/>
    </source>
</evidence>
<evidence type="ECO:0000259" key="3">
    <source>
        <dbReference type="PROSITE" id="PS50994"/>
    </source>
</evidence>
<feature type="coiled-coil region" evidence="1">
    <location>
        <begin position="68"/>
        <end position="95"/>
    </location>
</feature>
<dbReference type="GO" id="GO:0015074">
    <property type="term" value="P:DNA integration"/>
    <property type="evidence" value="ECO:0007669"/>
    <property type="project" value="InterPro"/>
</dbReference>
<accession>A0A9P1BDZ9</accession>
<evidence type="ECO:0000313" key="5">
    <source>
        <dbReference type="EMBL" id="CAL1125084.1"/>
    </source>
</evidence>
<dbReference type="GO" id="GO:0004803">
    <property type="term" value="F:transposase activity"/>
    <property type="evidence" value="ECO:0007669"/>
    <property type="project" value="InterPro"/>
</dbReference>
<reference evidence="4" key="1">
    <citation type="submission" date="2022-10" db="EMBL/GenBank/DDBJ databases">
        <authorList>
            <person name="Chen Y."/>
            <person name="Dougan E. K."/>
            <person name="Chan C."/>
            <person name="Rhodes N."/>
            <person name="Thang M."/>
        </authorList>
    </citation>
    <scope>NUCLEOTIDE SEQUENCE</scope>
</reference>
<name>A0A9P1BDZ9_9DINO</name>
<dbReference type="GO" id="GO:0006313">
    <property type="term" value="P:DNA transposition"/>
    <property type="evidence" value="ECO:0007669"/>
    <property type="project" value="InterPro"/>
</dbReference>
<dbReference type="InterPro" id="IPR002514">
    <property type="entry name" value="Transposase_8"/>
</dbReference>
<protein>
    <submittedName>
        <fullName evidence="6">Insertion element IS407 uncharacterized 31.7 kDa protein (ORF1)</fullName>
    </submittedName>
</protein>
<reference evidence="5" key="2">
    <citation type="submission" date="2024-04" db="EMBL/GenBank/DDBJ databases">
        <authorList>
            <person name="Chen Y."/>
            <person name="Shah S."/>
            <person name="Dougan E. K."/>
            <person name="Thang M."/>
            <person name="Chan C."/>
        </authorList>
    </citation>
    <scope>NUCLEOTIDE SEQUENCE [LARGE SCALE GENOMIC DNA]</scope>
</reference>
<evidence type="ECO:0000313" key="6">
    <source>
        <dbReference type="EMBL" id="CAL4759021.1"/>
    </source>
</evidence>
<dbReference type="OrthoDB" id="417576at2759"/>
<dbReference type="Pfam" id="PF13683">
    <property type="entry name" value="rve_3"/>
    <property type="match status" value="1"/>
</dbReference>
<organism evidence="4">
    <name type="scientific">Cladocopium goreaui</name>
    <dbReference type="NCBI Taxonomy" id="2562237"/>
    <lineage>
        <taxon>Eukaryota</taxon>
        <taxon>Sar</taxon>
        <taxon>Alveolata</taxon>
        <taxon>Dinophyceae</taxon>
        <taxon>Suessiales</taxon>
        <taxon>Symbiodiniaceae</taxon>
        <taxon>Cladocopium</taxon>
    </lineage>
</organism>
<proteinExistence type="predicted"/>
<dbReference type="InterPro" id="IPR012312">
    <property type="entry name" value="Hemerythrin-like"/>
</dbReference>
<feature type="domain" description="Integrase catalytic" evidence="3">
    <location>
        <begin position="199"/>
        <end position="360"/>
    </location>
</feature>
<dbReference type="EMBL" id="CAMXCT030000001">
    <property type="protein sequence ID" value="CAL4759021.1"/>
    <property type="molecule type" value="Genomic_DNA"/>
</dbReference>
<keyword evidence="1" id="KW-0175">Coiled coil</keyword>
<dbReference type="PROSITE" id="PS50994">
    <property type="entry name" value="INTEGRASE"/>
    <property type="match status" value="1"/>
</dbReference>
<dbReference type="PANTHER" id="PTHR47515:SF1">
    <property type="entry name" value="BLR2054 PROTEIN"/>
    <property type="match status" value="1"/>
</dbReference>
<dbReference type="InterPro" id="IPR001584">
    <property type="entry name" value="Integrase_cat-core"/>
</dbReference>
<dbReference type="InterPro" id="IPR048020">
    <property type="entry name" value="Transpos_IS3"/>
</dbReference>
<evidence type="ECO:0000256" key="2">
    <source>
        <dbReference type="SAM" id="MobiDB-lite"/>
    </source>
</evidence>
<gene>
    <name evidence="4" type="ORF">C1SCF055_LOCUS299</name>
</gene>
<feature type="region of interest" description="Disordered" evidence="2">
    <location>
        <begin position="1"/>
        <end position="20"/>
    </location>
</feature>
<dbReference type="AlphaFoldDB" id="A0A9P1BDZ9"/>
<dbReference type="SUPFAM" id="SSF53098">
    <property type="entry name" value="Ribonuclease H-like"/>
    <property type="match status" value="1"/>
</dbReference>
<dbReference type="PANTHER" id="PTHR47515">
    <property type="entry name" value="LOW CALCIUM RESPONSE LOCUS PROTEIN T"/>
    <property type="match status" value="1"/>
</dbReference>
<evidence type="ECO:0000256" key="1">
    <source>
        <dbReference type="SAM" id="Coils"/>
    </source>
</evidence>
<dbReference type="SUPFAM" id="SSF46689">
    <property type="entry name" value="Homeodomain-like"/>
    <property type="match status" value="1"/>
</dbReference>
<dbReference type="Pfam" id="PF01527">
    <property type="entry name" value="HTH_Tnp_1"/>
    <property type="match status" value="1"/>
</dbReference>
<dbReference type="Pfam" id="PF01814">
    <property type="entry name" value="Hemerythrin"/>
    <property type="match status" value="1"/>
</dbReference>
<dbReference type="NCBIfam" id="NF033516">
    <property type="entry name" value="transpos_IS3"/>
    <property type="match status" value="1"/>
</dbReference>
<dbReference type="EMBL" id="CAMXCT010000001">
    <property type="protein sequence ID" value="CAI3971709.1"/>
    <property type="molecule type" value="Genomic_DNA"/>
</dbReference>
<evidence type="ECO:0000313" key="7">
    <source>
        <dbReference type="Proteomes" id="UP001152797"/>
    </source>
</evidence>
<sequence>MKVFTHVSEETEMTTKRRKRHTPEQIVRKLRDADAMLNAGKDQAAVLQALEVSEATYLCWRNQYGGMKAEEAKRLKQLEDENRRLKELVAEKELDIKMLKHIAEGNWACQVTDQPRSSQRYQPQSRDDEAALVKRMRELAAARPRFGYRRIAVLLRREDWEASNTRVLRLWRREGLKVPQKRRKKRYLGDSSQACHIQRAEHKDHVWCWDFVFDRTEAGSPLKWLSIVDEYTRECLALKVDRSITSEDVIDSLAELFAMRGVPGAIRSDNGPEFVAGAIRRWLKQVDVETHYVAPGSPWENGYAESFHSRLRDEFLEMEMFESLAAARKLTTAWRKDYNDVRPHSSLGYATPSEFATRCRDELYERLKSELERHERAEERFFYVPLMEQDLTQEKARHSVAEHHEIDELLEELEETDRSSSGWLATAKKLGERLIHHLDEEEHEVFQLAGKAMSEAETESLATEYRKAMEYSEE</sequence>
<dbReference type="GO" id="GO:0003677">
    <property type="term" value="F:DNA binding"/>
    <property type="evidence" value="ECO:0007669"/>
    <property type="project" value="InterPro"/>
</dbReference>
<dbReference type="InterPro" id="IPR009057">
    <property type="entry name" value="Homeodomain-like_sf"/>
</dbReference>
<dbReference type="EMBL" id="CAMXCT020000001">
    <property type="protein sequence ID" value="CAL1125084.1"/>
    <property type="molecule type" value="Genomic_DNA"/>
</dbReference>
<dbReference type="Pfam" id="PF13276">
    <property type="entry name" value="HTH_21"/>
    <property type="match status" value="1"/>
</dbReference>
<keyword evidence="7" id="KW-1185">Reference proteome</keyword>
<dbReference type="Proteomes" id="UP001152797">
    <property type="component" value="Unassembled WGS sequence"/>
</dbReference>
<dbReference type="InterPro" id="IPR012337">
    <property type="entry name" value="RNaseH-like_sf"/>
</dbReference>
<dbReference type="InterPro" id="IPR036397">
    <property type="entry name" value="RNaseH_sf"/>
</dbReference>